<feature type="transmembrane region" description="Helical" evidence="6">
    <location>
        <begin position="204"/>
        <end position="229"/>
    </location>
</feature>
<comment type="caution">
    <text evidence="8">The sequence shown here is derived from an EMBL/GenBank/DDBJ whole genome shotgun (WGS) entry which is preliminary data.</text>
</comment>
<comment type="subcellular location">
    <subcellularLocation>
        <location evidence="1">Membrane</location>
        <topology evidence="1">Multi-pass membrane protein</topology>
    </subcellularLocation>
</comment>
<gene>
    <name evidence="8" type="ORF">AN964_10510</name>
</gene>
<evidence type="ECO:0000256" key="4">
    <source>
        <dbReference type="ARBA" id="ARBA00022989"/>
    </source>
</evidence>
<keyword evidence="9" id="KW-1185">Reference proteome</keyword>
<evidence type="ECO:0000259" key="7">
    <source>
        <dbReference type="Pfam" id="PF00528"/>
    </source>
</evidence>
<keyword evidence="5 6" id="KW-0472">Membrane</keyword>
<reference evidence="8 9" key="1">
    <citation type="submission" date="2015-09" db="EMBL/GenBank/DDBJ databases">
        <title>Genome sequencing project for genomic taxonomy and phylogenomics of Bacillus-like bacteria.</title>
        <authorList>
            <person name="Liu B."/>
            <person name="Wang J."/>
            <person name="Zhu Y."/>
            <person name="Liu G."/>
            <person name="Chen Q."/>
            <person name="Chen Z."/>
            <person name="Lan J."/>
            <person name="Che J."/>
            <person name="Ge C."/>
            <person name="Shi H."/>
            <person name="Pan Z."/>
            <person name="Liu X."/>
        </authorList>
    </citation>
    <scope>NUCLEOTIDE SEQUENCE [LARGE SCALE GENOMIC DNA]</scope>
    <source>
        <strain evidence="8 9">LMG 18435</strain>
    </source>
</reference>
<dbReference type="GO" id="GO:0016020">
    <property type="term" value="C:membrane"/>
    <property type="evidence" value="ECO:0007669"/>
    <property type="project" value="UniProtKB-SubCell"/>
</dbReference>
<evidence type="ECO:0000256" key="1">
    <source>
        <dbReference type="ARBA" id="ARBA00004141"/>
    </source>
</evidence>
<evidence type="ECO:0000256" key="3">
    <source>
        <dbReference type="ARBA" id="ARBA00022692"/>
    </source>
</evidence>
<dbReference type="PANTHER" id="PTHR43839">
    <property type="entry name" value="OPPC IN A BINDING PROTEIN-DEPENDENT TRANSPORT SYSTEM"/>
    <property type="match status" value="1"/>
</dbReference>
<evidence type="ECO:0000256" key="6">
    <source>
        <dbReference type="SAM" id="Phobius"/>
    </source>
</evidence>
<feature type="transmembrane region" description="Helical" evidence="6">
    <location>
        <begin position="87"/>
        <end position="114"/>
    </location>
</feature>
<evidence type="ECO:0000313" key="8">
    <source>
        <dbReference type="EMBL" id="KQL53888.1"/>
    </source>
</evidence>
<feature type="transmembrane region" description="Helical" evidence="6">
    <location>
        <begin position="265"/>
        <end position="290"/>
    </location>
</feature>
<keyword evidence="4 6" id="KW-1133">Transmembrane helix</keyword>
<dbReference type="AlphaFoldDB" id="A0A0Q3TIX2"/>
<dbReference type="Proteomes" id="UP000051888">
    <property type="component" value="Unassembled WGS sequence"/>
</dbReference>
<feature type="transmembrane region" description="Helical" evidence="6">
    <location>
        <begin position="7"/>
        <end position="27"/>
    </location>
</feature>
<dbReference type="CDD" id="cd06261">
    <property type="entry name" value="TM_PBP2"/>
    <property type="match status" value="1"/>
</dbReference>
<accession>A0A0Q3TIX2</accession>
<dbReference type="SUPFAM" id="SSF161098">
    <property type="entry name" value="MetI-like"/>
    <property type="match status" value="1"/>
</dbReference>
<sequence length="330" mass="37908">MRKIPSLLIGIIGCTMFAIFFFFGPYLPKVDKNVPTHSYVVGPESNLDFILPPYPPNKDFLLGSDKKGRDIYSALIMGTRGTLTTVFSISVLTFLIAIPLGVAAAHLSFFRYVLQGWNYLFSRLPVFFYVIIISTIPFFIFSPHRAIWMISFLIIFELGKVGEVVYKSVKLIQNTTYYEAGILTGSKPFGLWKRYYLPNCYPQWVAYFVQHIGSMLFLLGQLGIFGIFISQSLSQQGSPAYSIDNTALVWPMFLFDVLIDFDAFPWVPLFGSMFITLSMFVFVSLGEGILEYHLRKHRGLIVQRKPFLFRWRKQNQTLFSEEKRSETKIS</sequence>
<dbReference type="InterPro" id="IPR035906">
    <property type="entry name" value="MetI-like_sf"/>
</dbReference>
<dbReference type="STRING" id="157838.AN964_10510"/>
<dbReference type="InterPro" id="IPR000515">
    <property type="entry name" value="MetI-like"/>
</dbReference>
<evidence type="ECO:0000313" key="9">
    <source>
        <dbReference type="Proteomes" id="UP000051888"/>
    </source>
</evidence>
<keyword evidence="3 6" id="KW-0812">Transmembrane</keyword>
<dbReference type="Pfam" id="PF00528">
    <property type="entry name" value="BPD_transp_1"/>
    <property type="match status" value="1"/>
</dbReference>
<organism evidence="8 9">
    <name type="scientific">Heyndrickxia shackletonii</name>
    <dbReference type="NCBI Taxonomy" id="157838"/>
    <lineage>
        <taxon>Bacteria</taxon>
        <taxon>Bacillati</taxon>
        <taxon>Bacillota</taxon>
        <taxon>Bacilli</taxon>
        <taxon>Bacillales</taxon>
        <taxon>Bacillaceae</taxon>
        <taxon>Heyndrickxia</taxon>
    </lineage>
</organism>
<dbReference type="PATRIC" id="fig|157838.3.peg.2313"/>
<protein>
    <recommendedName>
        <fullName evidence="7">ABC transmembrane type-1 domain-containing protein</fullName>
    </recommendedName>
</protein>
<name>A0A0Q3TIX2_9BACI</name>
<evidence type="ECO:0000256" key="5">
    <source>
        <dbReference type="ARBA" id="ARBA00023136"/>
    </source>
</evidence>
<dbReference type="RefSeq" id="WP_055739627.1">
    <property type="nucleotide sequence ID" value="NZ_JAAIWL010000001.1"/>
</dbReference>
<dbReference type="GO" id="GO:0055085">
    <property type="term" value="P:transmembrane transport"/>
    <property type="evidence" value="ECO:0007669"/>
    <property type="project" value="InterPro"/>
</dbReference>
<feature type="transmembrane region" description="Helical" evidence="6">
    <location>
        <begin position="126"/>
        <end position="156"/>
    </location>
</feature>
<dbReference type="EMBL" id="LJJC01000004">
    <property type="protein sequence ID" value="KQL53888.1"/>
    <property type="molecule type" value="Genomic_DNA"/>
</dbReference>
<dbReference type="OrthoDB" id="2376472at2"/>
<feature type="domain" description="ABC transmembrane type-1" evidence="7">
    <location>
        <begin position="97"/>
        <end position="285"/>
    </location>
</feature>
<dbReference type="Gene3D" id="1.10.3720.10">
    <property type="entry name" value="MetI-like"/>
    <property type="match status" value="1"/>
</dbReference>
<dbReference type="PANTHER" id="PTHR43839:SF3">
    <property type="entry name" value="OLIGOPEPTIDE ABC TRANSPORTER, PERMEASE PROTEIN"/>
    <property type="match status" value="1"/>
</dbReference>
<proteinExistence type="predicted"/>
<evidence type="ECO:0000256" key="2">
    <source>
        <dbReference type="ARBA" id="ARBA00022448"/>
    </source>
</evidence>
<keyword evidence="2" id="KW-0813">Transport</keyword>